<organism evidence="3 4">
    <name type="scientific">Schizopora paradoxa</name>
    <dbReference type="NCBI Taxonomy" id="27342"/>
    <lineage>
        <taxon>Eukaryota</taxon>
        <taxon>Fungi</taxon>
        <taxon>Dikarya</taxon>
        <taxon>Basidiomycota</taxon>
        <taxon>Agaricomycotina</taxon>
        <taxon>Agaricomycetes</taxon>
        <taxon>Hymenochaetales</taxon>
        <taxon>Schizoporaceae</taxon>
        <taxon>Schizopora</taxon>
    </lineage>
</organism>
<proteinExistence type="predicted"/>
<accession>A0A0H2R8A2</accession>
<feature type="region of interest" description="Disordered" evidence="1">
    <location>
        <begin position="1"/>
        <end position="20"/>
    </location>
</feature>
<keyword evidence="4" id="KW-1185">Reference proteome</keyword>
<evidence type="ECO:0000256" key="2">
    <source>
        <dbReference type="SAM" id="Phobius"/>
    </source>
</evidence>
<gene>
    <name evidence="3" type="ORF">SCHPADRAFT_622744</name>
</gene>
<dbReference type="InParanoid" id="A0A0H2R8A2"/>
<name>A0A0H2R8A2_9AGAM</name>
<dbReference type="Proteomes" id="UP000053477">
    <property type="component" value="Unassembled WGS sequence"/>
</dbReference>
<keyword evidence="2" id="KW-0472">Membrane</keyword>
<keyword evidence="2" id="KW-0812">Transmembrane</keyword>
<dbReference type="AlphaFoldDB" id="A0A0H2R8A2"/>
<dbReference type="EMBL" id="KQ086108">
    <property type="protein sequence ID" value="KLO08044.1"/>
    <property type="molecule type" value="Genomic_DNA"/>
</dbReference>
<evidence type="ECO:0000256" key="1">
    <source>
        <dbReference type="SAM" id="MobiDB-lite"/>
    </source>
</evidence>
<feature type="transmembrane region" description="Helical" evidence="2">
    <location>
        <begin position="101"/>
        <end position="123"/>
    </location>
</feature>
<reference evidence="3 4" key="1">
    <citation type="submission" date="2015-04" db="EMBL/GenBank/DDBJ databases">
        <title>Complete genome sequence of Schizopora paradoxa KUC8140, a cosmopolitan wood degrader in East Asia.</title>
        <authorList>
            <consortium name="DOE Joint Genome Institute"/>
            <person name="Min B."/>
            <person name="Park H."/>
            <person name="Jang Y."/>
            <person name="Kim J.-J."/>
            <person name="Kim K.H."/>
            <person name="Pangilinan J."/>
            <person name="Lipzen A."/>
            <person name="Riley R."/>
            <person name="Grigoriev I.V."/>
            <person name="Spatafora J.W."/>
            <person name="Choi I.-G."/>
        </authorList>
    </citation>
    <scope>NUCLEOTIDE SEQUENCE [LARGE SCALE GENOMIC DNA]</scope>
    <source>
        <strain evidence="3 4">KUC8140</strain>
    </source>
</reference>
<keyword evidence="2" id="KW-1133">Transmembrane helix</keyword>
<sequence length="211" mass="23636">MRVVAPSRSQALPPSPISPSSRLTHPLPCFPSSLHRPVHPSHLLIRLLAGFTDTRPSSLMPFTGYIPDVGLFIMSVLFPLPSIGVLLGRNLKFRSLSCIRYIFLLAVVFFVLLLFTYHVARITYPLPSPPQLSHISFFRRSNILLYVTSLRHLTFTLLHPISLAVSVSPSSTWSVVSFCLLCLEVITGWFNDHEWVADPSPSGCRAPMRMQ</sequence>
<evidence type="ECO:0000313" key="3">
    <source>
        <dbReference type="EMBL" id="KLO08044.1"/>
    </source>
</evidence>
<feature type="transmembrane region" description="Helical" evidence="2">
    <location>
        <begin position="69"/>
        <end position="89"/>
    </location>
</feature>
<evidence type="ECO:0000313" key="4">
    <source>
        <dbReference type="Proteomes" id="UP000053477"/>
    </source>
</evidence>
<protein>
    <submittedName>
        <fullName evidence="3">Uncharacterized protein</fullName>
    </submittedName>
</protein>